<dbReference type="Proteomes" id="UP000019194">
    <property type="component" value="Unassembled WGS sequence"/>
</dbReference>
<reference evidence="2 4" key="3">
    <citation type="journal article" date="2017" name="PLoS ONE">
        <title>Genomic and phenotypic characterisation of fluoroquinolone resistance mechanisms in Enterobacteriaceae in Durban, South Africa.</title>
        <authorList>
            <person name="Osei Sekyere J."/>
            <person name="Amoako D.G."/>
        </authorList>
    </citation>
    <scope>NUCLEOTIDE SEQUENCE [LARGE SCALE GENOMIC DNA]</scope>
    <source>
        <strain evidence="2 4">ST62:944112508</strain>
    </source>
</reference>
<proteinExistence type="predicted"/>
<gene>
    <name evidence="2" type="ORF">AN672_27270</name>
</gene>
<sequence>MKINTDDFPRVRMDYSIESDASSNDILIAISKLLQKNSPLFLSVADYRLKAIKKMMMLMNAARLLPG</sequence>
<comment type="caution">
    <text evidence="1">The sequence shown here is derived from an EMBL/GenBank/DDBJ whole genome shotgun (WGS) entry which is preliminary data.</text>
</comment>
<dbReference type="AlphaFoldDB" id="A0A0P8HPY2"/>
<evidence type="ECO:0000313" key="2">
    <source>
        <dbReference type="EMBL" id="KPR47093.1"/>
    </source>
</evidence>
<dbReference type="EMBL" id="LJEB01000196">
    <property type="protein sequence ID" value="KPR47093.1"/>
    <property type="molecule type" value="Genomic_DNA"/>
</dbReference>
<reference evidence="1 3" key="1">
    <citation type="submission" date="2013-10" db="EMBL/GenBank/DDBJ databases">
        <title>Antibiotic resistance diversity of beta-lactamase producers in the General Hospital Vienna.</title>
        <authorList>
            <person name="Barisic I."/>
            <person name="Mitteregger D."/>
            <person name="Hirschl A.M."/>
            <person name="Noehammer C."/>
            <person name="Wiesinger-Mayr H."/>
        </authorList>
    </citation>
    <scope>NUCLEOTIDE SEQUENCE [LARGE SCALE GENOMIC DNA]</scope>
    <source>
        <strain evidence="1 3">ISC11</strain>
    </source>
</reference>
<dbReference type="RefSeq" id="WP_057064927.1">
    <property type="nucleotide sequence ID" value="NZ_JADVFX010000005.1"/>
</dbReference>
<evidence type="ECO:0000313" key="4">
    <source>
        <dbReference type="Proteomes" id="UP000050520"/>
    </source>
</evidence>
<reference evidence="4" key="2">
    <citation type="submission" date="2015-09" db="EMBL/GenBank/DDBJ databases">
        <title>Prevalence of NDMs in South Africa.</title>
        <authorList>
            <person name="Osei Sekyere J."/>
            <person name="Govinden U."/>
            <person name="Essack S."/>
            <person name="Haldorsen B."/>
            <person name="Samuelsen O."/>
            <person name="Aasnaes B."/>
            <person name="Sundsfjord A."/>
        </authorList>
    </citation>
    <scope>NUCLEOTIDE SEQUENCE [LARGE SCALE GENOMIC DNA]</scope>
    <source>
        <strain evidence="4">ST62:944112508</strain>
    </source>
</reference>
<organism evidence="1 3">
    <name type="scientific">Citrobacter freundii</name>
    <dbReference type="NCBI Taxonomy" id="546"/>
    <lineage>
        <taxon>Bacteria</taxon>
        <taxon>Pseudomonadati</taxon>
        <taxon>Pseudomonadota</taxon>
        <taxon>Gammaproteobacteria</taxon>
        <taxon>Enterobacterales</taxon>
        <taxon>Enterobacteriaceae</taxon>
        <taxon>Citrobacter</taxon>
        <taxon>Citrobacter freundii complex</taxon>
    </lineage>
</organism>
<evidence type="ECO:0000313" key="3">
    <source>
        <dbReference type="Proteomes" id="UP000019194"/>
    </source>
</evidence>
<name>A0A0P8HPY2_CITFR</name>
<evidence type="ECO:0000313" key="1">
    <source>
        <dbReference type="EMBL" id="CDL41688.1"/>
    </source>
</evidence>
<dbReference type="EMBL" id="CBWP010000087">
    <property type="protein sequence ID" value="CDL41688.1"/>
    <property type="molecule type" value="Genomic_DNA"/>
</dbReference>
<accession>A0A0P8HPY2</accession>
<dbReference type="Proteomes" id="UP000050520">
    <property type="component" value="Unassembled WGS sequence"/>
</dbReference>
<protein>
    <submittedName>
        <fullName evidence="1">Uncharacterized protein</fullName>
    </submittedName>
</protein>